<sequence>MASTDFDAMMEDDSWLEDSPSRSAELSVTKPFNKRSKAYSIDELLRDHYKDKNKGLDRELKQFRTYVSDSEDSENEEFCLKTRKEAQFEKLVETCEKQVHAGGATLDIPKWGEKLFTGKRQKAPATSLDPDDPVLQSLLASYRQYNQNPMESHASEQSAESAVAQLLASGWFLSLRVKLGNQILRWIFDTMTFTTDKILERAACNLLCHHLDTADCYANPSWIPRFKTFFGIFEAYGYHKLEISGDQVKKARLDSQQRPALLSPPHNLGSLLRFLSVSMKKRQLHKAYSRGDVEQFAVLIASLFLDRCLLPLSITVHECLEWILNSFREQEWKESCERIAISLAKVERSNVNCLKLTRSLHGRENRMKCLQSLVALQYFWKIANEKTNPGVWNILSVLRRIDVKRKAVDFGSLYYQICMADIWLWSNRNLDAERGGLEAWLFFLKSCSFQISSTDWRPYATKVRNHASYLVQVYQCHYQADDYEET</sequence>
<organism evidence="2 3">
    <name type="scientific">Ceratopteris richardii</name>
    <name type="common">Triangle waterfern</name>
    <dbReference type="NCBI Taxonomy" id="49495"/>
    <lineage>
        <taxon>Eukaryota</taxon>
        <taxon>Viridiplantae</taxon>
        <taxon>Streptophyta</taxon>
        <taxon>Embryophyta</taxon>
        <taxon>Tracheophyta</taxon>
        <taxon>Polypodiopsida</taxon>
        <taxon>Polypodiidae</taxon>
        <taxon>Polypodiales</taxon>
        <taxon>Pteridineae</taxon>
        <taxon>Pteridaceae</taxon>
        <taxon>Parkerioideae</taxon>
        <taxon>Ceratopteris</taxon>
    </lineage>
</organism>
<evidence type="ECO:0000256" key="1">
    <source>
        <dbReference type="SAM" id="MobiDB-lite"/>
    </source>
</evidence>
<comment type="caution">
    <text evidence="2">The sequence shown here is derived from an EMBL/GenBank/DDBJ whole genome shotgun (WGS) entry which is preliminary data.</text>
</comment>
<dbReference type="OrthoDB" id="674980at2759"/>
<dbReference type="EMBL" id="CM035406">
    <property type="protein sequence ID" value="KAH7446815.1"/>
    <property type="molecule type" value="Genomic_DNA"/>
</dbReference>
<dbReference type="PANTHER" id="PTHR37212">
    <property type="entry name" value="ACTIN PROTEIN 2/3 COMPLEX SUBUNIT-LIKE PROTEIN"/>
    <property type="match status" value="1"/>
</dbReference>
<evidence type="ECO:0000313" key="2">
    <source>
        <dbReference type="EMBL" id="KAH7446812.1"/>
    </source>
</evidence>
<name>A0A8T2VHK6_CERRI</name>
<accession>A0A8T2VHK6</accession>
<dbReference type="OMA" id="STDWRAY"/>
<proteinExistence type="predicted"/>
<dbReference type="Proteomes" id="UP000825935">
    <property type="component" value="Chromosome 1"/>
</dbReference>
<reference evidence="2" key="1">
    <citation type="submission" date="2021-08" db="EMBL/GenBank/DDBJ databases">
        <title>WGS assembly of Ceratopteris richardii.</title>
        <authorList>
            <person name="Marchant D.B."/>
            <person name="Chen G."/>
            <person name="Jenkins J."/>
            <person name="Shu S."/>
            <person name="Leebens-Mack J."/>
            <person name="Grimwood J."/>
            <person name="Schmutz J."/>
            <person name="Soltis P."/>
            <person name="Soltis D."/>
            <person name="Chen Z.-H."/>
        </authorList>
    </citation>
    <scope>NUCLEOTIDE SEQUENCE</scope>
    <source>
        <strain evidence="2">Whitten #5841</strain>
        <tissue evidence="2">Leaf</tissue>
    </source>
</reference>
<feature type="region of interest" description="Disordered" evidence="1">
    <location>
        <begin position="1"/>
        <end position="22"/>
    </location>
</feature>
<gene>
    <name evidence="2" type="ORF">KP509_01G077500</name>
</gene>
<evidence type="ECO:0008006" key="4">
    <source>
        <dbReference type="Google" id="ProtNLM"/>
    </source>
</evidence>
<protein>
    <recommendedName>
        <fullName evidence="4">Coiled-coil SMC6 And NSE5 INteracting (CANIN) domain-containing protein</fullName>
    </recommendedName>
</protein>
<dbReference type="EMBL" id="CM035406">
    <property type="protein sequence ID" value="KAH7446812.1"/>
    <property type="molecule type" value="Genomic_DNA"/>
</dbReference>
<dbReference type="AlphaFoldDB" id="A0A8T2VHK6"/>
<dbReference type="PANTHER" id="PTHR37212:SF2">
    <property type="entry name" value="ACTIN PROTEIN 2_3 COMPLEX SUBUNIT-LIKE PROTEIN"/>
    <property type="match status" value="1"/>
</dbReference>
<keyword evidence="3" id="KW-1185">Reference proteome</keyword>
<evidence type="ECO:0000313" key="3">
    <source>
        <dbReference type="Proteomes" id="UP000825935"/>
    </source>
</evidence>